<evidence type="ECO:0000256" key="5">
    <source>
        <dbReference type="SAM" id="Phobius"/>
    </source>
</evidence>
<feature type="transmembrane region" description="Helical" evidence="5">
    <location>
        <begin position="58"/>
        <end position="80"/>
    </location>
</feature>
<reference evidence="6" key="1">
    <citation type="submission" date="2021-10" db="EMBL/GenBank/DDBJ databases">
        <authorList>
            <person name="Piombo E."/>
        </authorList>
    </citation>
    <scope>NUCLEOTIDE SEQUENCE</scope>
</reference>
<dbReference type="OrthoDB" id="4521223at2759"/>
<name>A0A9N9YJA9_9HYPO</name>
<organism evidence="6 7">
    <name type="scientific">Clonostachys rhizophaga</name>
    <dbReference type="NCBI Taxonomy" id="160324"/>
    <lineage>
        <taxon>Eukaryota</taxon>
        <taxon>Fungi</taxon>
        <taxon>Dikarya</taxon>
        <taxon>Ascomycota</taxon>
        <taxon>Pezizomycotina</taxon>
        <taxon>Sordariomycetes</taxon>
        <taxon>Hypocreomycetidae</taxon>
        <taxon>Hypocreales</taxon>
        <taxon>Bionectriaceae</taxon>
        <taxon>Clonostachys</taxon>
    </lineage>
</organism>
<keyword evidence="2 5" id="KW-0812">Transmembrane</keyword>
<evidence type="ECO:0000256" key="1">
    <source>
        <dbReference type="ARBA" id="ARBA00004141"/>
    </source>
</evidence>
<dbReference type="PANTHER" id="PTHR31465">
    <property type="entry name" value="PROTEIN RTA1-RELATED"/>
    <property type="match status" value="1"/>
</dbReference>
<dbReference type="GO" id="GO:0000324">
    <property type="term" value="C:fungal-type vacuole"/>
    <property type="evidence" value="ECO:0007669"/>
    <property type="project" value="TreeGrafter"/>
</dbReference>
<evidence type="ECO:0000256" key="4">
    <source>
        <dbReference type="ARBA" id="ARBA00023136"/>
    </source>
</evidence>
<sequence>MRSSFRSLATFFLVQLYFGIRCKTWSYLVAMVLGLVTEGVGYIGRLQLHNDPFNFNYFLVYLVCLTIGPAFLTAAIYITFARVAYSCDASLLWARSTTATGGAITSTSGGMTQEALDLRQTGVNVTIGLAIASGTIFVRCVFRVAELKDGFSSSLANDEVAFMILEGTMIAIASICLTVGHPGLCLDIEWRLPKQVLQKGRDDSSNVELENVHVSK</sequence>
<dbReference type="Proteomes" id="UP000696573">
    <property type="component" value="Unassembled WGS sequence"/>
</dbReference>
<evidence type="ECO:0000256" key="2">
    <source>
        <dbReference type="ARBA" id="ARBA00022692"/>
    </source>
</evidence>
<comment type="caution">
    <text evidence="6">The sequence shown here is derived from an EMBL/GenBank/DDBJ whole genome shotgun (WGS) entry which is preliminary data.</text>
</comment>
<evidence type="ECO:0000256" key="3">
    <source>
        <dbReference type="ARBA" id="ARBA00022989"/>
    </source>
</evidence>
<evidence type="ECO:0000313" key="6">
    <source>
        <dbReference type="EMBL" id="CAH0023260.1"/>
    </source>
</evidence>
<keyword evidence="7" id="KW-1185">Reference proteome</keyword>
<evidence type="ECO:0000313" key="7">
    <source>
        <dbReference type="Proteomes" id="UP000696573"/>
    </source>
</evidence>
<dbReference type="Pfam" id="PF04479">
    <property type="entry name" value="RTA1"/>
    <property type="match status" value="2"/>
</dbReference>
<proteinExistence type="predicted"/>
<dbReference type="GO" id="GO:0005886">
    <property type="term" value="C:plasma membrane"/>
    <property type="evidence" value="ECO:0007669"/>
    <property type="project" value="TreeGrafter"/>
</dbReference>
<protein>
    <submittedName>
        <fullName evidence="6">Uncharacterized protein</fullName>
    </submittedName>
</protein>
<dbReference type="EMBL" id="CABFNQ020000690">
    <property type="protein sequence ID" value="CAH0023260.1"/>
    <property type="molecule type" value="Genomic_DNA"/>
</dbReference>
<dbReference type="InterPro" id="IPR007568">
    <property type="entry name" value="RTA1"/>
</dbReference>
<keyword evidence="4 5" id="KW-0472">Membrane</keyword>
<dbReference type="AlphaFoldDB" id="A0A9N9YJA9"/>
<gene>
    <name evidence="6" type="ORF">CRHIZ90672A_00007714</name>
</gene>
<dbReference type="PANTHER" id="PTHR31465:SF9">
    <property type="entry name" value="SPHINGOID LONG-CHAIN BASE TRANSPORTER RSB1"/>
    <property type="match status" value="1"/>
</dbReference>
<keyword evidence="3 5" id="KW-1133">Transmembrane helix</keyword>
<accession>A0A9N9YJA9</accession>
<comment type="subcellular location">
    <subcellularLocation>
        <location evidence="1">Membrane</location>
        <topology evidence="1">Multi-pass membrane protein</topology>
    </subcellularLocation>
</comment>